<dbReference type="SUPFAM" id="SSF50405">
    <property type="entry name" value="Actin-crosslinking proteins"/>
    <property type="match status" value="1"/>
</dbReference>
<dbReference type="GO" id="GO:0071013">
    <property type="term" value="C:catalytic step 2 spliceosome"/>
    <property type="evidence" value="ECO:0007669"/>
    <property type="project" value="TreeGrafter"/>
</dbReference>
<evidence type="ECO:0008006" key="7">
    <source>
        <dbReference type="Google" id="ProtNLM"/>
    </source>
</evidence>
<proteinExistence type="inferred from homology"/>
<dbReference type="Pfam" id="PF06229">
    <property type="entry name" value="FRG1"/>
    <property type="match status" value="1"/>
</dbReference>
<dbReference type="OrthoDB" id="5539371at2759"/>
<name>A0A316UKR4_9BASI</name>
<reference evidence="5 6" key="1">
    <citation type="journal article" date="2018" name="Mol. Biol. Evol.">
        <title>Broad Genomic Sampling Reveals a Smut Pathogenic Ancestry of the Fungal Clade Ustilaginomycotina.</title>
        <authorList>
            <person name="Kijpornyongpan T."/>
            <person name="Mondo S.J."/>
            <person name="Barry K."/>
            <person name="Sandor L."/>
            <person name="Lee J."/>
            <person name="Lipzen A."/>
            <person name="Pangilinan J."/>
            <person name="LaButti K."/>
            <person name="Hainaut M."/>
            <person name="Henrissat B."/>
            <person name="Grigoriev I.V."/>
            <person name="Spatafora J.W."/>
            <person name="Aime M.C."/>
        </authorList>
    </citation>
    <scope>NUCLEOTIDE SEQUENCE [LARGE SCALE GENOMIC DNA]</scope>
    <source>
        <strain evidence="5 6">MCA 5214</strain>
    </source>
</reference>
<dbReference type="PANTHER" id="PTHR12928:SF0">
    <property type="entry name" value="FSHD REGION GENE 1"/>
    <property type="match status" value="1"/>
</dbReference>
<dbReference type="InterPro" id="IPR010414">
    <property type="entry name" value="FRG1"/>
</dbReference>
<dbReference type="Proteomes" id="UP000245884">
    <property type="component" value="Unassembled WGS sequence"/>
</dbReference>
<dbReference type="STRING" id="1569628.A0A316UKR4"/>
<comment type="subcellular location">
    <subcellularLocation>
        <location evidence="1">Nucleus</location>
        <location evidence="1">Nucleolus</location>
    </subcellularLocation>
</comment>
<protein>
    <recommendedName>
        <fullName evidence="7">Actin-crosslinking protein</fullName>
    </recommendedName>
</protein>
<dbReference type="EMBL" id="KZ819675">
    <property type="protein sequence ID" value="PWN25524.1"/>
    <property type="molecule type" value="Genomic_DNA"/>
</dbReference>
<evidence type="ECO:0000256" key="4">
    <source>
        <dbReference type="SAM" id="MobiDB-lite"/>
    </source>
</evidence>
<keyword evidence="6" id="KW-1185">Reference proteome</keyword>
<feature type="compositionally biased region" description="Basic and acidic residues" evidence="4">
    <location>
        <begin position="310"/>
        <end position="331"/>
    </location>
</feature>
<evidence type="ECO:0000313" key="6">
    <source>
        <dbReference type="Proteomes" id="UP000245884"/>
    </source>
</evidence>
<dbReference type="CDD" id="cd23339">
    <property type="entry name" value="beta-trefoil_FSCN_fungal_FRG1-like"/>
    <property type="match status" value="1"/>
</dbReference>
<gene>
    <name evidence="5" type="ORF">BDZ90DRAFT_281347</name>
</gene>
<dbReference type="RefSeq" id="XP_025360136.1">
    <property type="nucleotide sequence ID" value="XM_025509356.1"/>
</dbReference>
<evidence type="ECO:0000313" key="5">
    <source>
        <dbReference type="EMBL" id="PWN25524.1"/>
    </source>
</evidence>
<evidence type="ECO:0000256" key="3">
    <source>
        <dbReference type="ARBA" id="ARBA00023242"/>
    </source>
</evidence>
<dbReference type="InterPro" id="IPR008999">
    <property type="entry name" value="Actin-crosslinking"/>
</dbReference>
<feature type="region of interest" description="Disordered" evidence="4">
    <location>
        <begin position="1"/>
        <end position="54"/>
    </location>
</feature>
<accession>A0A316UKR4</accession>
<evidence type="ECO:0000256" key="2">
    <source>
        <dbReference type="ARBA" id="ARBA00010878"/>
    </source>
</evidence>
<dbReference type="PANTHER" id="PTHR12928">
    <property type="entry name" value="FRG1 PROTEIN"/>
    <property type="match status" value="1"/>
</dbReference>
<sequence length="343" mass="37534">MSMRLHFKGDKPDKKKKKRSHRHEDEDRGEGSSRRRKSKRDENDSAESDVEDVGGDETAWVLAQRPEDLTGPLLLYQRLTSSSRLIAVTLNPTITRMDLSTLPPPPSLSTSLADLPPEAVEGATIVDSAEGVATGDGSEDAGIGPSSMQQVLVANRVLDTVDPPRFTLRTTQHRFVGADKHGAVLCSAEARGPQEEWAVVSAGYGSKLAFRNHVHGTYLSWDEIAGGKLVLRCDSQDLNGEGDAWSAKVQWKFRHNARKAERAREIGKGGLVGVGKKLRIDQGEVDEASLSKSRQGHSLGKVMTYSSGDARSDRKALKKAQKEGRAAEELLDRRVKMKSDKFA</sequence>
<evidence type="ECO:0000256" key="1">
    <source>
        <dbReference type="ARBA" id="ARBA00004604"/>
    </source>
</evidence>
<feature type="compositionally biased region" description="Acidic residues" evidence="4">
    <location>
        <begin position="44"/>
        <end position="54"/>
    </location>
</feature>
<organism evidence="5 6">
    <name type="scientific">Jaminaea rosea</name>
    <dbReference type="NCBI Taxonomy" id="1569628"/>
    <lineage>
        <taxon>Eukaryota</taxon>
        <taxon>Fungi</taxon>
        <taxon>Dikarya</taxon>
        <taxon>Basidiomycota</taxon>
        <taxon>Ustilaginomycotina</taxon>
        <taxon>Exobasidiomycetes</taxon>
        <taxon>Microstromatales</taxon>
        <taxon>Microstromatales incertae sedis</taxon>
        <taxon>Jaminaea</taxon>
    </lineage>
</organism>
<dbReference type="GO" id="GO:0051015">
    <property type="term" value="F:actin filament binding"/>
    <property type="evidence" value="ECO:0007669"/>
    <property type="project" value="TreeGrafter"/>
</dbReference>
<dbReference type="Gene3D" id="2.80.10.50">
    <property type="match status" value="1"/>
</dbReference>
<feature type="region of interest" description="Disordered" evidence="4">
    <location>
        <begin position="285"/>
        <end position="331"/>
    </location>
</feature>
<dbReference type="GeneID" id="37031179"/>
<dbReference type="AlphaFoldDB" id="A0A316UKR4"/>
<dbReference type="GO" id="GO:0005730">
    <property type="term" value="C:nucleolus"/>
    <property type="evidence" value="ECO:0007669"/>
    <property type="project" value="UniProtKB-SubCell"/>
</dbReference>
<comment type="similarity">
    <text evidence="2">Belongs to the FRG1 family.</text>
</comment>
<keyword evidence="3" id="KW-0539">Nucleus</keyword>
<feature type="compositionally biased region" description="Basic and acidic residues" evidence="4">
    <location>
        <begin position="22"/>
        <end position="43"/>
    </location>
</feature>